<protein>
    <submittedName>
        <fullName evidence="1">Uncharacterized protein</fullName>
    </submittedName>
</protein>
<sequence>MESRVTAFFTQSMIKIGPSNVRPEDLDIWVVSHGGVASNAICDYLEEIGLRTRPENYGLICHKQHPGTPVKVPILVLYGDYEAAIKSMARRTYLSAIATKLRFGLDIPELPLRRLIGSFPEDPLGIIGFLNSFKNAKEDGLDDIEFLQYPFTNQDAEAALARLGLDVNMNTFVLRERKIDPRPLSKNVMELLAKYGRLEFNP</sequence>
<dbReference type="EMBL" id="UINC01037213">
    <property type="protein sequence ID" value="SVB32368.1"/>
    <property type="molecule type" value="Genomic_DNA"/>
</dbReference>
<evidence type="ECO:0000313" key="1">
    <source>
        <dbReference type="EMBL" id="SVB32368.1"/>
    </source>
</evidence>
<proteinExistence type="predicted"/>
<reference evidence="1" key="1">
    <citation type="submission" date="2018-05" db="EMBL/GenBank/DDBJ databases">
        <authorList>
            <person name="Lanie J.A."/>
            <person name="Ng W.-L."/>
            <person name="Kazmierczak K.M."/>
            <person name="Andrzejewski T.M."/>
            <person name="Davidsen T.M."/>
            <person name="Wayne K.J."/>
            <person name="Tettelin H."/>
            <person name="Glass J.I."/>
            <person name="Rusch D."/>
            <person name="Podicherti R."/>
            <person name="Tsui H.-C.T."/>
            <person name="Winkler M.E."/>
        </authorList>
    </citation>
    <scope>NUCLEOTIDE SEQUENCE</scope>
</reference>
<name>A0A382D1Q4_9ZZZZ</name>
<gene>
    <name evidence="1" type="ORF">METZ01_LOCUS185222</name>
</gene>
<accession>A0A382D1Q4</accession>
<dbReference type="AlphaFoldDB" id="A0A382D1Q4"/>
<organism evidence="1">
    <name type="scientific">marine metagenome</name>
    <dbReference type="NCBI Taxonomy" id="408172"/>
    <lineage>
        <taxon>unclassified sequences</taxon>
        <taxon>metagenomes</taxon>
        <taxon>ecological metagenomes</taxon>
    </lineage>
</organism>